<evidence type="ECO:0000313" key="2">
    <source>
        <dbReference type="Proteomes" id="UP000663859"/>
    </source>
</evidence>
<dbReference type="Proteomes" id="UP000663859">
    <property type="component" value="Unassembled WGS sequence"/>
</dbReference>
<protein>
    <submittedName>
        <fullName evidence="1">Uncharacterized protein</fullName>
    </submittedName>
</protein>
<gene>
    <name evidence="1" type="ORF">MPNT_150010</name>
</gene>
<dbReference type="AlphaFoldDB" id="A0A8J2BLM8"/>
<accession>A0A8J2BLM8</accession>
<name>A0A8J2BLM8_9BACT</name>
<keyword evidence="2" id="KW-1185">Reference proteome</keyword>
<comment type="caution">
    <text evidence="1">The sequence shown here is derived from an EMBL/GenBank/DDBJ whole genome shotgun (WGS) entry which is preliminary data.</text>
</comment>
<organism evidence="1 2">
    <name type="scientific">Candidatus Methylacidithermus pantelleriae</name>
    <dbReference type="NCBI Taxonomy" id="2744239"/>
    <lineage>
        <taxon>Bacteria</taxon>
        <taxon>Pseudomonadati</taxon>
        <taxon>Verrucomicrobiota</taxon>
        <taxon>Methylacidiphilae</taxon>
        <taxon>Methylacidiphilales</taxon>
        <taxon>Methylacidiphilaceae</taxon>
        <taxon>Candidatus Methylacidithermus</taxon>
    </lineage>
</organism>
<reference evidence="1" key="1">
    <citation type="submission" date="2021-02" db="EMBL/GenBank/DDBJ databases">
        <authorList>
            <person name="Cremers G."/>
            <person name="Picone N."/>
        </authorList>
    </citation>
    <scope>NUCLEOTIDE SEQUENCE</scope>
    <source>
        <strain evidence="1">PQ17</strain>
    </source>
</reference>
<sequence>MGQAGACLEQGGLADAEGGVFVFPRRIVAERDGNRACGGGITRWSGALRTGVQASIKQRMDEDNWIGFSGLALEATVADRQGRQGNGLRDKRPS</sequence>
<dbReference type="EMBL" id="CAJNOB010000007">
    <property type="protein sequence ID" value="CAF0693898.1"/>
    <property type="molecule type" value="Genomic_DNA"/>
</dbReference>
<proteinExistence type="predicted"/>
<evidence type="ECO:0000313" key="1">
    <source>
        <dbReference type="EMBL" id="CAF0693898.1"/>
    </source>
</evidence>